<accession>A0A926RYX0</accession>
<keyword evidence="2 10" id="KW-0125">Carotenoid biosynthesis</keyword>
<evidence type="ECO:0000256" key="2">
    <source>
        <dbReference type="ARBA" id="ARBA00022746"/>
    </source>
</evidence>
<dbReference type="InterPro" id="IPR002937">
    <property type="entry name" value="Amino_oxidase"/>
</dbReference>
<evidence type="ECO:0000256" key="1">
    <source>
        <dbReference type="ARBA" id="ARBA00001974"/>
    </source>
</evidence>
<dbReference type="PANTHER" id="PTHR43734">
    <property type="entry name" value="PHYTOENE DESATURASE"/>
    <property type="match status" value="1"/>
</dbReference>
<comment type="catalytic activity">
    <reaction evidence="9">
        <text>all-trans-4,4'-diaponeurosporene + 2 AH2 + 2 O2 = 4,4'-diaponeurosporenal + 2 A + 3 H2O</text>
        <dbReference type="Rhea" id="RHEA:56104"/>
        <dbReference type="ChEBI" id="CHEBI:13193"/>
        <dbReference type="ChEBI" id="CHEBI:15377"/>
        <dbReference type="ChEBI" id="CHEBI:15379"/>
        <dbReference type="ChEBI" id="CHEBI:17499"/>
        <dbReference type="ChEBI" id="CHEBI:62743"/>
        <dbReference type="ChEBI" id="CHEBI:79065"/>
    </reaction>
</comment>
<evidence type="ECO:0000313" key="13">
    <source>
        <dbReference type="Proteomes" id="UP000626844"/>
    </source>
</evidence>
<evidence type="ECO:0000256" key="8">
    <source>
        <dbReference type="ARBA" id="ARBA00042619"/>
    </source>
</evidence>
<dbReference type="SUPFAM" id="SSF51905">
    <property type="entry name" value="FAD/NAD(P)-binding domain"/>
    <property type="match status" value="1"/>
</dbReference>
<evidence type="ECO:0000256" key="5">
    <source>
        <dbReference type="ARBA" id="ARBA00038194"/>
    </source>
</evidence>
<comment type="caution">
    <text evidence="12">The sequence shown here is derived from an EMBL/GenBank/DDBJ whole genome shotgun (WGS) entry which is preliminary data.</text>
</comment>
<proteinExistence type="inferred from homology"/>
<dbReference type="EMBL" id="JACXAI010000054">
    <property type="protein sequence ID" value="MBD1383418.1"/>
    <property type="molecule type" value="Genomic_DNA"/>
</dbReference>
<evidence type="ECO:0000256" key="3">
    <source>
        <dbReference type="ARBA" id="ARBA00023002"/>
    </source>
</evidence>
<evidence type="ECO:0000259" key="11">
    <source>
        <dbReference type="Pfam" id="PF01593"/>
    </source>
</evidence>
<evidence type="ECO:0000313" key="12">
    <source>
        <dbReference type="EMBL" id="MBD1383418.1"/>
    </source>
</evidence>
<organism evidence="12 13">
    <name type="scientific">Metabacillus arenae</name>
    <dbReference type="NCBI Taxonomy" id="2771434"/>
    <lineage>
        <taxon>Bacteria</taxon>
        <taxon>Bacillati</taxon>
        <taxon>Bacillota</taxon>
        <taxon>Bacilli</taxon>
        <taxon>Bacillales</taxon>
        <taxon>Bacillaceae</taxon>
        <taxon>Metabacillus</taxon>
    </lineage>
</organism>
<dbReference type="AlphaFoldDB" id="A0A926RYX0"/>
<dbReference type="RefSeq" id="WP_191162570.1">
    <property type="nucleotide sequence ID" value="NZ_JACXAI010000054.1"/>
</dbReference>
<evidence type="ECO:0000256" key="9">
    <source>
        <dbReference type="ARBA" id="ARBA00048532"/>
    </source>
</evidence>
<feature type="domain" description="Amine oxidase" evidence="11">
    <location>
        <begin position="12"/>
        <end position="490"/>
    </location>
</feature>
<evidence type="ECO:0000256" key="4">
    <source>
        <dbReference type="ARBA" id="ARBA00037901"/>
    </source>
</evidence>
<comment type="similarity">
    <text evidence="5">Belongs to the carotenoid/retinoid oxidoreductase family. CrtP subfamily.</text>
</comment>
<dbReference type="Pfam" id="PF01593">
    <property type="entry name" value="Amino_oxidase"/>
    <property type="match status" value="1"/>
</dbReference>
<gene>
    <name evidence="12" type="primary">crtI</name>
    <name evidence="12" type="ORF">IC621_24845</name>
</gene>
<evidence type="ECO:0000256" key="10">
    <source>
        <dbReference type="RuleBase" id="RU362075"/>
    </source>
</evidence>
<dbReference type="NCBIfam" id="TIGR02734">
    <property type="entry name" value="crtI_fam"/>
    <property type="match status" value="1"/>
</dbReference>
<dbReference type="PANTHER" id="PTHR43734:SF7">
    <property type="entry name" value="4,4'-DIAPONEUROSPORENE OXYGENASE"/>
    <property type="match status" value="1"/>
</dbReference>
<name>A0A926RYX0_9BACI</name>
<evidence type="ECO:0000256" key="7">
    <source>
        <dbReference type="ARBA" id="ARBA00041900"/>
    </source>
</evidence>
<dbReference type="GO" id="GO:0016491">
    <property type="term" value="F:oxidoreductase activity"/>
    <property type="evidence" value="ECO:0007669"/>
    <property type="project" value="UniProtKB-KW"/>
</dbReference>
<sequence length="501" mass="56745">MKKKVVIVGGGLAGMSAAIRLSADNYQVTLVEKGERLGGKLNVRQGLGYKFDTGPTVLTMPWVFEKLFQTVNRNIHEYIEMVRIEPQWRTFFEDGTTIDLTSDLPAMLHELHKVSPEDAKEFFQYMHYCSNMYEYSLKGFFKKSLSGLNDLRMMHSVKELLLMEPMKSFEQTNRKYFKDKKLQQLFNHFITKTGSSPYQAPAALSQLAHIQLGQGIYYVKGGMYKIAEAMEKVLHELGVKVILKSKVTRLVTKGKRVSSVKLETGYEIEADLVVSNLEAVPAYNTILKDFSESKNASKELEKFDPSLSGFVLLLGVNREYKHLAHHNFFFSEDPKKEHQQLFDHGLPADDPTVYVGISSKSDRSSAPEGKENLFVLTHVPPLKKGESWYTMNEGYRDLVLTKLERMGVEDLRKHIEFEHSFTPNDLQSLYGAQGGSLYGVVNDRKRNGGFKIPARSKVLQNLYFVGSSTHPGGGVPMVALSGQLTADLILEDNMKQKRYII</sequence>
<keyword evidence="13" id="KW-1185">Reference proteome</keyword>
<keyword evidence="3 10" id="KW-0560">Oxidoreductase</keyword>
<protein>
    <recommendedName>
        <fullName evidence="6">4,4'-diaponeurosporene oxygenase</fullName>
    </recommendedName>
    <alternativeName>
        <fullName evidence="7">4,4'-diaponeurosporene oxidase</fullName>
    </alternativeName>
    <alternativeName>
        <fullName evidence="8">Carotenoid oxidase</fullName>
    </alternativeName>
</protein>
<dbReference type="GO" id="GO:0016117">
    <property type="term" value="P:carotenoid biosynthetic process"/>
    <property type="evidence" value="ECO:0007669"/>
    <property type="project" value="UniProtKB-KW"/>
</dbReference>
<dbReference type="InterPro" id="IPR036188">
    <property type="entry name" value="FAD/NAD-bd_sf"/>
</dbReference>
<dbReference type="Gene3D" id="3.50.50.60">
    <property type="entry name" value="FAD/NAD(P)-binding domain"/>
    <property type="match status" value="3"/>
</dbReference>
<dbReference type="InterPro" id="IPR014105">
    <property type="entry name" value="Carotenoid/retinoid_OxRdtase"/>
</dbReference>
<reference evidence="12" key="1">
    <citation type="submission" date="2020-09" db="EMBL/GenBank/DDBJ databases">
        <title>A novel bacterium of genus Bacillus, isolated from South China Sea.</title>
        <authorList>
            <person name="Huang H."/>
            <person name="Mo K."/>
            <person name="Hu Y."/>
        </authorList>
    </citation>
    <scope>NUCLEOTIDE SEQUENCE</scope>
    <source>
        <strain evidence="12">IB182487</strain>
    </source>
</reference>
<comment type="cofactor">
    <cofactor evidence="1">
        <name>FAD</name>
        <dbReference type="ChEBI" id="CHEBI:57692"/>
    </cofactor>
</comment>
<comment type="pathway">
    <text evidence="4">Carotenoid biosynthesis; staphyloxanthin biosynthesis; staphyloxanthin from farnesyl diphosphate: step 3/5.</text>
</comment>
<evidence type="ECO:0000256" key="6">
    <source>
        <dbReference type="ARBA" id="ARBA00039159"/>
    </source>
</evidence>
<dbReference type="Proteomes" id="UP000626844">
    <property type="component" value="Unassembled WGS sequence"/>
</dbReference>